<feature type="domain" description="THAP-type" evidence="7">
    <location>
        <begin position="2"/>
        <end position="84"/>
    </location>
</feature>
<dbReference type="Pfam" id="PF12017">
    <property type="entry name" value="Tnp_P_element"/>
    <property type="match status" value="1"/>
</dbReference>
<gene>
    <name evidence="8" type="ORF">UPYG_G00250580</name>
</gene>
<evidence type="ECO:0000256" key="6">
    <source>
        <dbReference type="SAM" id="Coils"/>
    </source>
</evidence>
<dbReference type="InterPro" id="IPR038441">
    <property type="entry name" value="THAP_Znf_sf"/>
</dbReference>
<evidence type="ECO:0000313" key="8">
    <source>
        <dbReference type="EMBL" id="KAL0967309.1"/>
    </source>
</evidence>
<proteinExistence type="predicted"/>
<dbReference type="EMBL" id="JAGEUA010000008">
    <property type="protein sequence ID" value="KAL0967309.1"/>
    <property type="molecule type" value="Genomic_DNA"/>
</dbReference>
<organism evidence="8 9">
    <name type="scientific">Umbra pygmaea</name>
    <name type="common">Eastern mudminnow</name>
    <dbReference type="NCBI Taxonomy" id="75934"/>
    <lineage>
        <taxon>Eukaryota</taxon>
        <taxon>Metazoa</taxon>
        <taxon>Chordata</taxon>
        <taxon>Craniata</taxon>
        <taxon>Vertebrata</taxon>
        <taxon>Euteleostomi</taxon>
        <taxon>Actinopterygii</taxon>
        <taxon>Neopterygii</taxon>
        <taxon>Teleostei</taxon>
        <taxon>Protacanthopterygii</taxon>
        <taxon>Esociformes</taxon>
        <taxon>Umbridae</taxon>
        <taxon>Umbra</taxon>
    </lineage>
</organism>
<keyword evidence="4 5" id="KW-0238">DNA-binding</keyword>
<evidence type="ECO:0000256" key="1">
    <source>
        <dbReference type="ARBA" id="ARBA00022723"/>
    </source>
</evidence>
<dbReference type="GO" id="GO:0003677">
    <property type="term" value="F:DNA binding"/>
    <property type="evidence" value="ECO:0007669"/>
    <property type="project" value="UniProtKB-UniRule"/>
</dbReference>
<dbReference type="SMART" id="SM00980">
    <property type="entry name" value="THAP"/>
    <property type="match status" value="1"/>
</dbReference>
<dbReference type="InterPro" id="IPR026521">
    <property type="entry name" value="THAP2"/>
</dbReference>
<dbReference type="GO" id="GO:0008270">
    <property type="term" value="F:zinc ion binding"/>
    <property type="evidence" value="ECO:0007669"/>
    <property type="project" value="UniProtKB-KW"/>
</dbReference>
<dbReference type="SUPFAM" id="SSF57716">
    <property type="entry name" value="Glucocorticoid receptor-like (DNA-binding domain)"/>
    <property type="match status" value="1"/>
</dbReference>
<dbReference type="PROSITE" id="PS50950">
    <property type="entry name" value="ZF_THAP"/>
    <property type="match status" value="1"/>
</dbReference>
<keyword evidence="6" id="KW-0175">Coiled coil</keyword>
<dbReference type="PANTHER" id="PTHR47696">
    <property type="entry name" value="THAP DOMAIN-CONTAINING PROTEIN 2"/>
    <property type="match status" value="1"/>
</dbReference>
<feature type="coiled-coil region" evidence="6">
    <location>
        <begin position="118"/>
        <end position="145"/>
    </location>
</feature>
<dbReference type="Proteomes" id="UP001557470">
    <property type="component" value="Unassembled WGS sequence"/>
</dbReference>
<keyword evidence="1" id="KW-0479">Metal-binding</keyword>
<evidence type="ECO:0000259" key="7">
    <source>
        <dbReference type="PROSITE" id="PS50950"/>
    </source>
</evidence>
<reference evidence="8 9" key="1">
    <citation type="submission" date="2024-06" db="EMBL/GenBank/DDBJ databases">
        <authorList>
            <person name="Pan Q."/>
            <person name="Wen M."/>
            <person name="Jouanno E."/>
            <person name="Zahm M."/>
            <person name="Klopp C."/>
            <person name="Cabau C."/>
            <person name="Louis A."/>
            <person name="Berthelot C."/>
            <person name="Parey E."/>
            <person name="Roest Crollius H."/>
            <person name="Montfort J."/>
            <person name="Robinson-Rechavi M."/>
            <person name="Bouchez O."/>
            <person name="Lampietro C."/>
            <person name="Lopez Roques C."/>
            <person name="Donnadieu C."/>
            <person name="Postlethwait J."/>
            <person name="Bobe J."/>
            <person name="Verreycken H."/>
            <person name="Guiguen Y."/>
        </authorList>
    </citation>
    <scope>NUCLEOTIDE SEQUENCE [LARGE SCALE GENOMIC DNA]</scope>
    <source>
        <strain evidence="8">Up_M1</strain>
        <tissue evidence="8">Testis</tissue>
    </source>
</reference>
<dbReference type="AlphaFoldDB" id="A0ABD0W7G8"/>
<dbReference type="Gene3D" id="6.20.210.20">
    <property type="entry name" value="THAP domain"/>
    <property type="match status" value="1"/>
</dbReference>
<evidence type="ECO:0000256" key="4">
    <source>
        <dbReference type="ARBA" id="ARBA00023125"/>
    </source>
</evidence>
<name>A0ABD0W7G8_UMBPY</name>
<dbReference type="InterPro" id="IPR006612">
    <property type="entry name" value="THAP_Znf"/>
</dbReference>
<protein>
    <recommendedName>
        <fullName evidence="7">THAP-type domain-containing protein</fullName>
    </recommendedName>
</protein>
<accession>A0ABD0W7G8</accession>
<evidence type="ECO:0000256" key="5">
    <source>
        <dbReference type="PROSITE-ProRule" id="PRU00309"/>
    </source>
</evidence>
<keyword evidence="9" id="KW-1185">Reference proteome</keyword>
<dbReference type="InterPro" id="IPR021896">
    <property type="entry name" value="THAP9-like_HTH"/>
</dbReference>
<comment type="caution">
    <text evidence="8">The sequence shown here is derived from an EMBL/GenBank/DDBJ whole genome shotgun (WGS) entry which is preliminary data.</text>
</comment>
<dbReference type="SMART" id="SM00692">
    <property type="entry name" value="DM3"/>
    <property type="match status" value="1"/>
</dbReference>
<keyword evidence="3" id="KW-0862">Zinc</keyword>
<dbReference type="Pfam" id="PF05485">
    <property type="entry name" value="THAP"/>
    <property type="match status" value="1"/>
</dbReference>
<evidence type="ECO:0000256" key="2">
    <source>
        <dbReference type="ARBA" id="ARBA00022771"/>
    </source>
</evidence>
<keyword evidence="2 5" id="KW-0863">Zinc-finger</keyword>
<evidence type="ECO:0000313" key="9">
    <source>
        <dbReference type="Proteomes" id="UP001557470"/>
    </source>
</evidence>
<sequence>MMPDFCAAYGCSNERNEKTKQKGITYHSFPSDKQRRQSWTIALRREGFEPKDRTVLCSCHFRPEDFDKSGQTVRLRQGATPSILNFLIIFQRGRPALFDQSISDHQYALDPVKAKEKLAVSQENVEKLRRDLRNAKDRERRQKEDCGLLVGGFKKNKMLTEELEHKLDFYSDLPVELFKHDHAFTPAQREFALTLHLHGPKAYTYLRETMKIPLPHPHTLLKWLQTVNAEPGLNTLLLDMLQRLKN</sequence>
<evidence type="ECO:0000256" key="3">
    <source>
        <dbReference type="ARBA" id="ARBA00022833"/>
    </source>
</evidence>
<dbReference type="PANTHER" id="PTHR47696:SF1">
    <property type="entry name" value="THAP DOMAIN-CONTAINING PROTEIN 2"/>
    <property type="match status" value="1"/>
</dbReference>